<comment type="caution">
    <text evidence="1">The sequence shown here is derived from an EMBL/GenBank/DDBJ whole genome shotgun (WGS) entry which is preliminary data.</text>
</comment>
<sequence length="344" mass="39075">MLTAKVKFYNINRCGYYKYGSKAPDLSNTSDMLLKLHDWASDGREFINTGTYKAEKDEDILNTYFCGLATDNRYGDHLLTLWAEVPNDSGVIYGMPPLAKPGKVDMLTTGFDTDKAIPGFPCYFWFIPQLNVFASIKFDHSLMGKGHLDNYLNGYLANKSPYRVFDKNNKVIGFSVDGKKTNDSSKLHPKFYAVGMKYDEVQAELISNISKITKILKREKITYRTPDDRKIIERVFSGLLNNAPNSTQERTLFHEMEFKPTEAQLKSIIKSYNSLESTSPIRNVGFKYSDGKAIWLSGANVAFEIELNVRRKDNHIITPDRLLSAIIKRRDELIAKMKTPPTGG</sequence>
<reference evidence="1 2" key="1">
    <citation type="submission" date="2019-08" db="EMBL/GenBank/DDBJ databases">
        <title>Draft genome sequence of Citrobacter portucalensis strain isolated from green turtle.</title>
        <authorList>
            <person name="Fernandes M.R."/>
            <person name="Sellera F.P."/>
            <person name="Goldeberg D.W."/>
            <person name="Costa D.C."/>
            <person name="Lincopan N."/>
        </authorList>
    </citation>
    <scope>NUCLEOTIDE SEQUENCE [LARGE SCALE GENOMIC DNA]</scope>
    <source>
        <strain evidence="1 2">TV06</strain>
    </source>
</reference>
<protein>
    <submittedName>
        <fullName evidence="1">Uncharacterized protein</fullName>
    </submittedName>
</protein>
<name>A0A5B0SWH0_9ENTR</name>
<evidence type="ECO:0000313" key="1">
    <source>
        <dbReference type="EMBL" id="KAA1142250.1"/>
    </source>
</evidence>
<organism evidence="1 2">
    <name type="scientific">Citrobacter portucalensis</name>
    <dbReference type="NCBI Taxonomy" id="1639133"/>
    <lineage>
        <taxon>Bacteria</taxon>
        <taxon>Pseudomonadati</taxon>
        <taxon>Pseudomonadota</taxon>
        <taxon>Gammaproteobacteria</taxon>
        <taxon>Enterobacterales</taxon>
        <taxon>Enterobacteriaceae</taxon>
        <taxon>Citrobacter</taxon>
        <taxon>Citrobacter freundii complex</taxon>
    </lineage>
</organism>
<dbReference type="Proteomes" id="UP000323297">
    <property type="component" value="Unassembled WGS sequence"/>
</dbReference>
<dbReference type="AlphaFoldDB" id="A0A5B0SWH0"/>
<evidence type="ECO:0000313" key="2">
    <source>
        <dbReference type="Proteomes" id="UP000323297"/>
    </source>
</evidence>
<accession>A0A5B0SWH0</accession>
<dbReference type="RefSeq" id="WP_071667631.1">
    <property type="nucleotide sequence ID" value="NZ_CP176818.1"/>
</dbReference>
<proteinExistence type="predicted"/>
<gene>
    <name evidence="1" type="ORF">D3H66_18920</name>
</gene>
<dbReference type="EMBL" id="VTZD01000023">
    <property type="protein sequence ID" value="KAA1142250.1"/>
    <property type="molecule type" value="Genomic_DNA"/>
</dbReference>